<name>A0AAD7JAR4_9AGAR</name>
<feature type="region of interest" description="Disordered" evidence="1">
    <location>
        <begin position="1"/>
        <end position="45"/>
    </location>
</feature>
<evidence type="ECO:0000256" key="1">
    <source>
        <dbReference type="SAM" id="MobiDB-lite"/>
    </source>
</evidence>
<evidence type="ECO:0000313" key="3">
    <source>
        <dbReference type="Proteomes" id="UP001215280"/>
    </source>
</evidence>
<keyword evidence="3" id="KW-1185">Reference proteome</keyword>
<accession>A0AAD7JAR4</accession>
<gene>
    <name evidence="2" type="ORF">DFH07DRAFT_816392</name>
</gene>
<protein>
    <submittedName>
        <fullName evidence="2">Uncharacterized protein</fullName>
    </submittedName>
</protein>
<evidence type="ECO:0000313" key="2">
    <source>
        <dbReference type="EMBL" id="KAJ7760689.1"/>
    </source>
</evidence>
<dbReference type="EMBL" id="JARJLG010000048">
    <property type="protein sequence ID" value="KAJ7760689.1"/>
    <property type="molecule type" value="Genomic_DNA"/>
</dbReference>
<reference evidence="2" key="1">
    <citation type="submission" date="2023-03" db="EMBL/GenBank/DDBJ databases">
        <title>Massive genome expansion in bonnet fungi (Mycena s.s.) driven by repeated elements and novel gene families across ecological guilds.</title>
        <authorList>
            <consortium name="Lawrence Berkeley National Laboratory"/>
            <person name="Harder C.B."/>
            <person name="Miyauchi S."/>
            <person name="Viragh M."/>
            <person name="Kuo A."/>
            <person name="Thoen E."/>
            <person name="Andreopoulos B."/>
            <person name="Lu D."/>
            <person name="Skrede I."/>
            <person name="Drula E."/>
            <person name="Henrissat B."/>
            <person name="Morin E."/>
            <person name="Kohler A."/>
            <person name="Barry K."/>
            <person name="LaButti K."/>
            <person name="Morin E."/>
            <person name="Salamov A."/>
            <person name="Lipzen A."/>
            <person name="Mereny Z."/>
            <person name="Hegedus B."/>
            <person name="Baldrian P."/>
            <person name="Stursova M."/>
            <person name="Weitz H."/>
            <person name="Taylor A."/>
            <person name="Grigoriev I.V."/>
            <person name="Nagy L.G."/>
            <person name="Martin F."/>
            <person name="Kauserud H."/>
        </authorList>
    </citation>
    <scope>NUCLEOTIDE SEQUENCE</scope>
    <source>
        <strain evidence="2">CBHHK188m</strain>
    </source>
</reference>
<dbReference type="AlphaFoldDB" id="A0AAD7JAR4"/>
<sequence length="233" mass="26075">MVTNLTTLLHGAEAGHPHARSAWGREESDKPQGMSRRQGEDGVRGGVRAHSMARPIPRCASSHSIFKHTVADLARKPQALVIARVSPHIPNIHTNPIVRCSIRDIQDRATGLPHGAEGPRAQSGLVPNSARLPYNWLYPVHRVSKSGVEARYAGLPSWLDGDESRPSARPKLSLYAWRRCEPLAQEQLTRVAPDVIWTLWLHFRCKEWDDESAKYGYYAPESRRQTCGGKEIE</sequence>
<dbReference type="Proteomes" id="UP001215280">
    <property type="component" value="Unassembled WGS sequence"/>
</dbReference>
<organism evidence="2 3">
    <name type="scientific">Mycena maculata</name>
    <dbReference type="NCBI Taxonomy" id="230809"/>
    <lineage>
        <taxon>Eukaryota</taxon>
        <taxon>Fungi</taxon>
        <taxon>Dikarya</taxon>
        <taxon>Basidiomycota</taxon>
        <taxon>Agaricomycotina</taxon>
        <taxon>Agaricomycetes</taxon>
        <taxon>Agaricomycetidae</taxon>
        <taxon>Agaricales</taxon>
        <taxon>Marasmiineae</taxon>
        <taxon>Mycenaceae</taxon>
        <taxon>Mycena</taxon>
    </lineage>
</organism>
<proteinExistence type="predicted"/>
<comment type="caution">
    <text evidence="2">The sequence shown here is derived from an EMBL/GenBank/DDBJ whole genome shotgun (WGS) entry which is preliminary data.</text>
</comment>